<dbReference type="InterPro" id="IPR002347">
    <property type="entry name" value="SDR_fam"/>
</dbReference>
<name>A0A0C9VL03_SPHS4</name>
<dbReference type="Gene3D" id="3.40.50.720">
    <property type="entry name" value="NAD(P)-binding Rossmann-like Domain"/>
    <property type="match status" value="1"/>
</dbReference>
<feature type="non-terminal residue" evidence="3">
    <location>
        <position position="1"/>
    </location>
</feature>
<keyword evidence="2" id="KW-0560">Oxidoreductase</keyword>
<dbReference type="PRINTS" id="PR00081">
    <property type="entry name" value="GDHRDH"/>
</dbReference>
<dbReference type="OrthoDB" id="47007at2759"/>
<accession>A0A0C9VL03</accession>
<dbReference type="PANTHER" id="PTHR43086:SF2">
    <property type="entry name" value="HYDROXYSTEROID DEHYDROGENASE-LIKE PROTEIN 1"/>
    <property type="match status" value="1"/>
</dbReference>
<dbReference type="Pfam" id="PF00106">
    <property type="entry name" value="adh_short"/>
    <property type="match status" value="1"/>
</dbReference>
<dbReference type="GO" id="GO:0016491">
    <property type="term" value="F:oxidoreductase activity"/>
    <property type="evidence" value="ECO:0007669"/>
    <property type="project" value="UniProtKB-KW"/>
</dbReference>
<organism evidence="3 4">
    <name type="scientific">Sphaerobolus stellatus (strain SS14)</name>
    <dbReference type="NCBI Taxonomy" id="990650"/>
    <lineage>
        <taxon>Eukaryota</taxon>
        <taxon>Fungi</taxon>
        <taxon>Dikarya</taxon>
        <taxon>Basidiomycota</taxon>
        <taxon>Agaricomycotina</taxon>
        <taxon>Agaricomycetes</taxon>
        <taxon>Phallomycetidae</taxon>
        <taxon>Geastrales</taxon>
        <taxon>Sphaerobolaceae</taxon>
        <taxon>Sphaerobolus</taxon>
    </lineage>
</organism>
<dbReference type="AlphaFoldDB" id="A0A0C9VL03"/>
<evidence type="ECO:0000313" key="4">
    <source>
        <dbReference type="Proteomes" id="UP000054279"/>
    </source>
</evidence>
<dbReference type="GO" id="GO:0030497">
    <property type="term" value="P:fatty acid elongation"/>
    <property type="evidence" value="ECO:0007669"/>
    <property type="project" value="TreeGrafter"/>
</dbReference>
<dbReference type="Proteomes" id="UP000054279">
    <property type="component" value="Unassembled WGS sequence"/>
</dbReference>
<dbReference type="GO" id="GO:0005783">
    <property type="term" value="C:endoplasmic reticulum"/>
    <property type="evidence" value="ECO:0007669"/>
    <property type="project" value="TreeGrafter"/>
</dbReference>
<dbReference type="PANTHER" id="PTHR43086">
    <property type="entry name" value="VERY-LONG-CHAIN 3-OXOOACYL-COA REDUCTASE"/>
    <property type="match status" value="1"/>
</dbReference>
<evidence type="ECO:0008006" key="5">
    <source>
        <dbReference type="Google" id="ProtNLM"/>
    </source>
</evidence>
<gene>
    <name evidence="3" type="ORF">M422DRAFT_210859</name>
</gene>
<dbReference type="SUPFAM" id="SSF51735">
    <property type="entry name" value="NAD(P)-binding Rossmann-fold domains"/>
    <property type="match status" value="1"/>
</dbReference>
<evidence type="ECO:0000256" key="1">
    <source>
        <dbReference type="ARBA" id="ARBA00022857"/>
    </source>
</evidence>
<dbReference type="HOGENOM" id="CLU_2279298_0_0_1"/>
<dbReference type="EMBL" id="KN837160">
    <property type="protein sequence ID" value="KIJ38440.1"/>
    <property type="molecule type" value="Genomic_DNA"/>
</dbReference>
<keyword evidence="1" id="KW-0521">NADP</keyword>
<proteinExistence type="predicted"/>
<evidence type="ECO:0000313" key="3">
    <source>
        <dbReference type="EMBL" id="KIJ38440.1"/>
    </source>
</evidence>
<evidence type="ECO:0000256" key="2">
    <source>
        <dbReference type="ARBA" id="ARBA00023002"/>
    </source>
</evidence>
<sequence length="102" mass="11255">LHDNGRPYALITGAIDGIGKAVAKQLYIRGFNLIIHGRNEENTRQVVNEIRALGGRRNIRYFLTDATKADHGFQKLLSPFKSLNITIVVNNVGGGTPVKRSK</sequence>
<reference evidence="3 4" key="1">
    <citation type="submission" date="2014-06" db="EMBL/GenBank/DDBJ databases">
        <title>Evolutionary Origins and Diversification of the Mycorrhizal Mutualists.</title>
        <authorList>
            <consortium name="DOE Joint Genome Institute"/>
            <consortium name="Mycorrhizal Genomics Consortium"/>
            <person name="Kohler A."/>
            <person name="Kuo A."/>
            <person name="Nagy L.G."/>
            <person name="Floudas D."/>
            <person name="Copeland A."/>
            <person name="Barry K.W."/>
            <person name="Cichocki N."/>
            <person name="Veneault-Fourrey C."/>
            <person name="LaButti K."/>
            <person name="Lindquist E.A."/>
            <person name="Lipzen A."/>
            <person name="Lundell T."/>
            <person name="Morin E."/>
            <person name="Murat C."/>
            <person name="Riley R."/>
            <person name="Ohm R."/>
            <person name="Sun H."/>
            <person name="Tunlid A."/>
            <person name="Henrissat B."/>
            <person name="Grigoriev I.V."/>
            <person name="Hibbett D.S."/>
            <person name="Martin F."/>
        </authorList>
    </citation>
    <scope>NUCLEOTIDE SEQUENCE [LARGE SCALE GENOMIC DNA]</scope>
    <source>
        <strain evidence="3 4">SS14</strain>
    </source>
</reference>
<keyword evidence="4" id="KW-1185">Reference proteome</keyword>
<protein>
    <recommendedName>
        <fullName evidence="5">3-oxoacyl-[acyl-carrier-protein] reductase</fullName>
    </recommendedName>
</protein>
<dbReference type="InterPro" id="IPR036291">
    <property type="entry name" value="NAD(P)-bd_dom_sf"/>
</dbReference>